<dbReference type="Gene3D" id="2.30.130.30">
    <property type="entry name" value="Hypothetical protein"/>
    <property type="match status" value="1"/>
</dbReference>
<dbReference type="SUPFAM" id="SSF88697">
    <property type="entry name" value="PUA domain-like"/>
    <property type="match status" value="1"/>
</dbReference>
<reference evidence="3" key="2">
    <citation type="submission" date="2020-09" db="EMBL/GenBank/DDBJ databases">
        <authorList>
            <person name="Sun Q."/>
            <person name="Zhou Y."/>
        </authorList>
    </citation>
    <scope>NUCLEOTIDE SEQUENCE</scope>
    <source>
        <strain evidence="3">CGMCC 1.12181</strain>
    </source>
</reference>
<dbReference type="RefSeq" id="WP_188364411.1">
    <property type="nucleotide sequence ID" value="NZ_BAABJF010000004.1"/>
</dbReference>
<feature type="domain" description="ASCH" evidence="2">
    <location>
        <begin position="5"/>
        <end position="103"/>
    </location>
</feature>
<dbReference type="EMBL" id="BMEO01000003">
    <property type="protein sequence ID" value="GGF89222.1"/>
    <property type="molecule type" value="Genomic_DNA"/>
</dbReference>
<dbReference type="CDD" id="cd06552">
    <property type="entry name" value="ASCH_yqfb_like"/>
    <property type="match status" value="1"/>
</dbReference>
<gene>
    <name evidence="3" type="primary">yqfB</name>
    <name evidence="3" type="ORF">GCM10011365_08060</name>
</gene>
<dbReference type="PANTHER" id="PTHR38088">
    <property type="entry name" value="UCP029143 FAMILY PROTEIN"/>
    <property type="match status" value="1"/>
</dbReference>
<name>A0A917CHX3_9GAMM</name>
<keyword evidence="1" id="KW-0378">Hydrolase</keyword>
<dbReference type="InterPro" id="IPR015947">
    <property type="entry name" value="PUA-like_sf"/>
</dbReference>
<evidence type="ECO:0000256" key="1">
    <source>
        <dbReference type="ARBA" id="ARBA00022801"/>
    </source>
</evidence>
<dbReference type="GO" id="GO:0016787">
    <property type="term" value="F:hydrolase activity"/>
    <property type="evidence" value="ECO:0007669"/>
    <property type="project" value="UniProtKB-KW"/>
</dbReference>
<reference evidence="3" key="1">
    <citation type="journal article" date="2014" name="Int. J. Syst. Evol. Microbiol.">
        <title>Complete genome sequence of Corynebacterium casei LMG S-19264T (=DSM 44701T), isolated from a smear-ripened cheese.</title>
        <authorList>
            <consortium name="US DOE Joint Genome Institute (JGI-PGF)"/>
            <person name="Walter F."/>
            <person name="Albersmeier A."/>
            <person name="Kalinowski J."/>
            <person name="Ruckert C."/>
        </authorList>
    </citation>
    <scope>NUCLEOTIDE SEQUENCE</scope>
    <source>
        <strain evidence="3">CGMCC 1.12181</strain>
    </source>
</reference>
<organism evidence="3 4">
    <name type="scientific">Marinicella pacifica</name>
    <dbReference type="NCBI Taxonomy" id="1171543"/>
    <lineage>
        <taxon>Bacteria</taxon>
        <taxon>Pseudomonadati</taxon>
        <taxon>Pseudomonadota</taxon>
        <taxon>Gammaproteobacteria</taxon>
        <taxon>Lysobacterales</taxon>
        <taxon>Marinicellaceae</taxon>
        <taxon>Marinicella</taxon>
    </lineage>
</organism>
<dbReference type="PANTHER" id="PTHR38088:SF2">
    <property type="entry name" value="UCP029143 FAMILY PROTEIN"/>
    <property type="match status" value="1"/>
</dbReference>
<sequence>MSRSIRFYDNLIPAILSGDKTITIRSASGYRYKPGSRLDVLRDSNGERVAEIEITAVEAICFQDLNESHAEREAMSLTALKKLIAEIYPGIDHLTVISFKLIQ</sequence>
<evidence type="ECO:0000259" key="2">
    <source>
        <dbReference type="SMART" id="SM01022"/>
    </source>
</evidence>
<dbReference type="Pfam" id="PF04266">
    <property type="entry name" value="ASCH"/>
    <property type="match status" value="1"/>
</dbReference>
<dbReference type="NCBIfam" id="NF003443">
    <property type="entry name" value="PRK04980.1"/>
    <property type="match status" value="1"/>
</dbReference>
<evidence type="ECO:0000313" key="4">
    <source>
        <dbReference type="Proteomes" id="UP000605253"/>
    </source>
</evidence>
<keyword evidence="4" id="KW-1185">Reference proteome</keyword>
<evidence type="ECO:0000313" key="3">
    <source>
        <dbReference type="EMBL" id="GGF89222.1"/>
    </source>
</evidence>
<protein>
    <submittedName>
        <fullName evidence="3">UPF0267 protein YqfB</fullName>
    </submittedName>
</protein>
<accession>A0A917CHX3</accession>
<comment type="caution">
    <text evidence="3">The sequence shown here is derived from an EMBL/GenBank/DDBJ whole genome shotgun (WGS) entry which is preliminary data.</text>
</comment>
<dbReference type="Proteomes" id="UP000605253">
    <property type="component" value="Unassembled WGS sequence"/>
</dbReference>
<dbReference type="InterPro" id="IPR007374">
    <property type="entry name" value="ASCH_domain"/>
</dbReference>
<dbReference type="SMART" id="SM01022">
    <property type="entry name" value="ASCH"/>
    <property type="match status" value="1"/>
</dbReference>
<dbReference type="GO" id="GO:0005829">
    <property type="term" value="C:cytosol"/>
    <property type="evidence" value="ECO:0007669"/>
    <property type="project" value="TreeGrafter"/>
</dbReference>
<dbReference type="AlphaFoldDB" id="A0A917CHX3"/>
<proteinExistence type="predicted"/>
<dbReference type="InterPro" id="IPR008314">
    <property type="entry name" value="AC4CH"/>
</dbReference>